<organism evidence="3 4">
    <name type="scientific">Pseudomonas japonica</name>
    <dbReference type="NCBI Taxonomy" id="256466"/>
    <lineage>
        <taxon>Bacteria</taxon>
        <taxon>Pseudomonadati</taxon>
        <taxon>Pseudomonadota</taxon>
        <taxon>Gammaproteobacteria</taxon>
        <taxon>Pseudomonadales</taxon>
        <taxon>Pseudomonadaceae</taxon>
        <taxon>Pseudomonas</taxon>
    </lineage>
</organism>
<dbReference type="RefSeq" id="WP_042123382.1">
    <property type="nucleotide sequence ID" value="NZ_FZOL01000013.1"/>
</dbReference>
<proteinExistence type="predicted"/>
<dbReference type="EMBL" id="FZOL01000013">
    <property type="protein sequence ID" value="SNS72352.1"/>
    <property type="molecule type" value="Genomic_DNA"/>
</dbReference>
<keyword evidence="4" id="KW-1185">Reference proteome</keyword>
<gene>
    <name evidence="3" type="ORF">SAMN05444352_113149</name>
</gene>
<dbReference type="AlphaFoldDB" id="A0A239GU32"/>
<dbReference type="Gene3D" id="3.10.129.10">
    <property type="entry name" value="Hotdog Thioesterase"/>
    <property type="match status" value="1"/>
</dbReference>
<dbReference type="PANTHER" id="PTHR43240">
    <property type="entry name" value="1,4-DIHYDROXY-2-NAPHTHOYL-COA THIOESTERASE 1"/>
    <property type="match status" value="1"/>
</dbReference>
<evidence type="ECO:0000259" key="2">
    <source>
        <dbReference type="Pfam" id="PF03061"/>
    </source>
</evidence>
<dbReference type="Proteomes" id="UP000198407">
    <property type="component" value="Unassembled WGS sequence"/>
</dbReference>
<accession>A0A239GU32</accession>
<dbReference type="CDD" id="cd03443">
    <property type="entry name" value="PaaI_thioesterase"/>
    <property type="match status" value="1"/>
</dbReference>
<keyword evidence="1" id="KW-0378">Hydrolase</keyword>
<dbReference type="InterPro" id="IPR006683">
    <property type="entry name" value="Thioestr_dom"/>
</dbReference>
<evidence type="ECO:0000313" key="4">
    <source>
        <dbReference type="Proteomes" id="UP000198407"/>
    </source>
</evidence>
<evidence type="ECO:0000313" key="3">
    <source>
        <dbReference type="EMBL" id="SNS72352.1"/>
    </source>
</evidence>
<dbReference type="NCBIfam" id="TIGR00369">
    <property type="entry name" value="unchar_dom_1"/>
    <property type="match status" value="1"/>
</dbReference>
<dbReference type="InterPro" id="IPR003736">
    <property type="entry name" value="PAAI_dom"/>
</dbReference>
<name>A0A239GU32_9PSED</name>
<dbReference type="OrthoDB" id="9813158at2"/>
<dbReference type="STRING" id="1215104.GCA_000730585_03719"/>
<dbReference type="GO" id="GO:0061522">
    <property type="term" value="F:1,4-dihydroxy-2-naphthoyl-CoA thioesterase activity"/>
    <property type="evidence" value="ECO:0007669"/>
    <property type="project" value="TreeGrafter"/>
</dbReference>
<sequence>MNDSSLLERARRFLGALRHCQKLNMQVHSVDQDGIVLRLPYSPSIVGNPQTGAIHGGAITTLMDTALGMATLCALPEFEVCPTLDLRIDYMSPGLADQDVFGHAHCYRVSRDVIFIRGTAYQDDPAQPIAQVVGTYMRLGKDIKGGINFARKLKGEEQ</sequence>
<dbReference type="PANTHER" id="PTHR43240:SF7">
    <property type="entry name" value="BLR7284 PROTEIN"/>
    <property type="match status" value="1"/>
</dbReference>
<protein>
    <submittedName>
        <fullName evidence="3">Uncharacterized domain 1-containing protein</fullName>
    </submittedName>
</protein>
<dbReference type="GO" id="GO:0005829">
    <property type="term" value="C:cytosol"/>
    <property type="evidence" value="ECO:0007669"/>
    <property type="project" value="TreeGrafter"/>
</dbReference>
<feature type="domain" description="Thioesterase" evidence="2">
    <location>
        <begin position="52"/>
        <end position="127"/>
    </location>
</feature>
<reference evidence="4" key="1">
    <citation type="submission" date="2017-06" db="EMBL/GenBank/DDBJ databases">
        <authorList>
            <person name="Varghese N."/>
            <person name="Submissions S."/>
        </authorList>
    </citation>
    <scope>NUCLEOTIDE SEQUENCE [LARGE SCALE GENOMIC DNA]</scope>
    <source>
        <strain evidence="4">DSM 22348</strain>
    </source>
</reference>
<dbReference type="InterPro" id="IPR029069">
    <property type="entry name" value="HotDog_dom_sf"/>
</dbReference>
<evidence type="ECO:0000256" key="1">
    <source>
        <dbReference type="ARBA" id="ARBA00022801"/>
    </source>
</evidence>
<dbReference type="Pfam" id="PF03061">
    <property type="entry name" value="4HBT"/>
    <property type="match status" value="1"/>
</dbReference>
<dbReference type="SUPFAM" id="SSF54637">
    <property type="entry name" value="Thioesterase/thiol ester dehydrase-isomerase"/>
    <property type="match status" value="1"/>
</dbReference>